<dbReference type="Pfam" id="PF13561">
    <property type="entry name" value="adh_short_C2"/>
    <property type="match status" value="1"/>
</dbReference>
<dbReference type="InterPro" id="IPR002347">
    <property type="entry name" value="SDR_fam"/>
</dbReference>
<evidence type="ECO:0000256" key="2">
    <source>
        <dbReference type="ARBA" id="ARBA00023002"/>
    </source>
</evidence>
<dbReference type="AlphaFoldDB" id="A0A0G8AZ24"/>
<dbReference type="SUPFAM" id="SSF51735">
    <property type="entry name" value="NAD(P)-binding Rossmann-fold domains"/>
    <property type="match status" value="1"/>
</dbReference>
<accession>A0A0G8AZ24</accession>
<name>A0A0G8AZ24_9SYNE</name>
<dbReference type="Gene3D" id="3.40.50.720">
    <property type="entry name" value="NAD(P)-binding Rossmann-like Domain"/>
    <property type="match status" value="1"/>
</dbReference>
<proteinExistence type="inferred from homology"/>
<reference evidence="3 4" key="1">
    <citation type="submission" date="2015-02" db="EMBL/GenBank/DDBJ databases">
        <authorList>
            <person name="Slaby B."/>
            <person name="Hentschel U."/>
        </authorList>
    </citation>
    <scope>NUCLEOTIDE SEQUENCE [LARGE SCALE GENOMIC DNA]</scope>
    <source>
        <strain evidence="3">15L</strain>
    </source>
</reference>
<organism evidence="3 4">
    <name type="scientific">Candidatus Synechococcus spongiarum 15L</name>
    <dbReference type="NCBI Taxonomy" id="1608419"/>
    <lineage>
        <taxon>Bacteria</taxon>
        <taxon>Bacillati</taxon>
        <taxon>Cyanobacteriota</taxon>
        <taxon>Cyanophyceae</taxon>
        <taxon>Synechococcales</taxon>
        <taxon>Synechococcaceae</taxon>
        <taxon>Synechococcus</taxon>
    </lineage>
</organism>
<dbReference type="PANTHER" id="PTHR43639:SF1">
    <property type="entry name" value="SHORT-CHAIN DEHYDROGENASE_REDUCTASE FAMILY PROTEIN"/>
    <property type="match status" value="1"/>
</dbReference>
<keyword evidence="2" id="KW-0560">Oxidoreductase</keyword>
<dbReference type="PANTHER" id="PTHR43639">
    <property type="entry name" value="OXIDOREDUCTASE, SHORT-CHAIN DEHYDROGENASE/REDUCTASE FAMILY (AFU_ORTHOLOGUE AFUA_5G02870)"/>
    <property type="match status" value="1"/>
</dbReference>
<dbReference type="EMBL" id="JYFQ01000025">
    <property type="protein sequence ID" value="KKZ14426.1"/>
    <property type="molecule type" value="Genomic_DNA"/>
</dbReference>
<dbReference type="CDD" id="cd05233">
    <property type="entry name" value="SDR_c"/>
    <property type="match status" value="1"/>
</dbReference>
<dbReference type="PATRIC" id="fig|1608419.3.peg.1513"/>
<comment type="caution">
    <text evidence="3">The sequence shown here is derived from an EMBL/GenBank/DDBJ whole genome shotgun (WGS) entry which is preliminary data.</text>
</comment>
<dbReference type="GO" id="GO:0016491">
    <property type="term" value="F:oxidoreductase activity"/>
    <property type="evidence" value="ECO:0007669"/>
    <property type="project" value="UniProtKB-KW"/>
</dbReference>
<comment type="similarity">
    <text evidence="1">Belongs to the short-chain dehydrogenases/reductases (SDR) family.</text>
</comment>
<sequence length="241" mass="26010">MQRTILITGASTGIGAVTARRLAKNNTLILHHNQSPIETVAEDVRKLGGIAYTSQADLMHESGCRALMRDVVRVTDHLDVLVNNAGSLLERHTVENLTWSLMERIFALNTFSAILLTQLCIPFLRKGTSPSIVNVTSIAMRHGAPTATAYGAAKGALDSFTRGSARELAPEIRVNAIAPGVILTPFHDRYSTEEKLAAIASDTPVGFNGESDHIAQAVEFLIENSFITGETIDVNGGLFMR</sequence>
<gene>
    <name evidence="3" type="ORF">TQ37_01265</name>
</gene>
<reference evidence="3 4" key="2">
    <citation type="submission" date="2015-05" db="EMBL/GenBank/DDBJ databases">
        <title>Lifestyle Evolution in Cyanobacterial Symbionts of Sponges.</title>
        <authorList>
            <person name="Burgsdorf I."/>
            <person name="Slaby B.M."/>
            <person name="Handley K.M."/>
            <person name="Haber M."/>
            <person name="Blom J."/>
            <person name="Marshall C.W."/>
            <person name="Gilbert J.A."/>
            <person name="Hentschel U."/>
            <person name="Steindler L."/>
        </authorList>
    </citation>
    <scope>NUCLEOTIDE SEQUENCE [LARGE SCALE GENOMIC DNA]</scope>
    <source>
        <strain evidence="3">15L</strain>
    </source>
</reference>
<evidence type="ECO:0000256" key="1">
    <source>
        <dbReference type="ARBA" id="ARBA00006484"/>
    </source>
</evidence>
<dbReference type="Proteomes" id="UP000035037">
    <property type="component" value="Unassembled WGS sequence"/>
</dbReference>
<protein>
    <recommendedName>
        <fullName evidence="5">Oxidoreductase</fullName>
    </recommendedName>
</protein>
<evidence type="ECO:0000313" key="4">
    <source>
        <dbReference type="Proteomes" id="UP000035037"/>
    </source>
</evidence>
<evidence type="ECO:0008006" key="5">
    <source>
        <dbReference type="Google" id="ProtNLM"/>
    </source>
</evidence>
<dbReference type="PRINTS" id="PR00080">
    <property type="entry name" value="SDRFAMILY"/>
</dbReference>
<dbReference type="PRINTS" id="PR00081">
    <property type="entry name" value="GDHRDH"/>
</dbReference>
<evidence type="ECO:0000313" key="3">
    <source>
        <dbReference type="EMBL" id="KKZ14426.1"/>
    </source>
</evidence>
<dbReference type="FunFam" id="3.40.50.720:FF:000084">
    <property type="entry name" value="Short-chain dehydrogenase reductase"/>
    <property type="match status" value="1"/>
</dbReference>
<dbReference type="InterPro" id="IPR036291">
    <property type="entry name" value="NAD(P)-bd_dom_sf"/>
</dbReference>